<keyword evidence="3" id="KW-1185">Reference proteome</keyword>
<organism evidence="2 3">
    <name type="scientific">Senegalia massiliensis</name>
    <dbReference type="NCBI Taxonomy" id="1720316"/>
    <lineage>
        <taxon>Bacteria</taxon>
        <taxon>Bacillati</taxon>
        <taxon>Bacillota</taxon>
        <taxon>Clostridia</taxon>
        <taxon>Eubacteriales</taxon>
        <taxon>Clostridiaceae</taxon>
        <taxon>Senegalia</taxon>
    </lineage>
</organism>
<keyword evidence="1" id="KW-1133">Transmembrane helix</keyword>
<keyword evidence="1" id="KW-0812">Transmembrane</keyword>
<name>A0A845R0K1_9CLOT</name>
<evidence type="ECO:0000256" key="1">
    <source>
        <dbReference type="SAM" id="Phobius"/>
    </source>
</evidence>
<dbReference type="AlphaFoldDB" id="A0A845R0K1"/>
<dbReference type="EMBL" id="QXXA01000013">
    <property type="protein sequence ID" value="NBI07529.1"/>
    <property type="molecule type" value="Genomic_DNA"/>
</dbReference>
<comment type="caution">
    <text evidence="2">The sequence shown here is derived from an EMBL/GenBank/DDBJ whole genome shotgun (WGS) entry which is preliminary data.</text>
</comment>
<gene>
    <name evidence="2" type="ORF">D3Z33_11775</name>
</gene>
<accession>A0A845R0K1</accession>
<sequence>MLNLSNERCVLKMTTILKGTSRKRKVKGNFRFRTFITISVLFIGLLIVNKGTFTLFQQKDYEETAEIMANFMVAEYERQSENGKVDMNKIVSMAEKLDDTNSLSVNYSDSSYMDRVTITFSLDGGKTIKYKDLKLN</sequence>
<evidence type="ECO:0000313" key="2">
    <source>
        <dbReference type="EMBL" id="NBI07529.1"/>
    </source>
</evidence>
<dbReference type="RefSeq" id="WP_160197995.1">
    <property type="nucleotide sequence ID" value="NZ_QXXA01000013.1"/>
</dbReference>
<feature type="transmembrane region" description="Helical" evidence="1">
    <location>
        <begin position="30"/>
        <end position="48"/>
    </location>
</feature>
<evidence type="ECO:0000313" key="3">
    <source>
        <dbReference type="Proteomes" id="UP000467132"/>
    </source>
</evidence>
<proteinExistence type="predicted"/>
<protein>
    <submittedName>
        <fullName evidence="2">Uncharacterized protein</fullName>
    </submittedName>
</protein>
<dbReference type="Proteomes" id="UP000467132">
    <property type="component" value="Unassembled WGS sequence"/>
</dbReference>
<reference evidence="2 3" key="1">
    <citation type="submission" date="2018-08" db="EMBL/GenBank/DDBJ databases">
        <title>Murine metabolic-syndrome-specific gut microbial biobank.</title>
        <authorList>
            <person name="Liu C."/>
        </authorList>
    </citation>
    <scope>NUCLEOTIDE SEQUENCE [LARGE SCALE GENOMIC DNA]</scope>
    <source>
        <strain evidence="2 3">583</strain>
    </source>
</reference>
<keyword evidence="1" id="KW-0472">Membrane</keyword>